<evidence type="ECO:0000313" key="3">
    <source>
        <dbReference type="Proteomes" id="UP000548476"/>
    </source>
</evidence>
<dbReference type="InterPro" id="IPR011991">
    <property type="entry name" value="ArsR-like_HTH"/>
</dbReference>
<feature type="domain" description="HTH arsR-type" evidence="1">
    <location>
        <begin position="14"/>
        <end position="107"/>
    </location>
</feature>
<dbReference type="Pfam" id="PF12840">
    <property type="entry name" value="HTH_20"/>
    <property type="match status" value="1"/>
</dbReference>
<gene>
    <name evidence="2" type="ORF">HNR73_004529</name>
</gene>
<reference evidence="2 3" key="1">
    <citation type="submission" date="2020-08" db="EMBL/GenBank/DDBJ databases">
        <title>Genomic Encyclopedia of Type Strains, Phase IV (KMG-IV): sequencing the most valuable type-strain genomes for metagenomic binning, comparative biology and taxonomic classification.</title>
        <authorList>
            <person name="Goeker M."/>
        </authorList>
    </citation>
    <scope>NUCLEOTIDE SEQUENCE [LARGE SCALE GENOMIC DNA]</scope>
    <source>
        <strain evidence="2 3">YIM 65646</strain>
    </source>
</reference>
<dbReference type="GO" id="GO:0003677">
    <property type="term" value="F:DNA binding"/>
    <property type="evidence" value="ECO:0007669"/>
    <property type="project" value="UniProtKB-KW"/>
</dbReference>
<evidence type="ECO:0000259" key="1">
    <source>
        <dbReference type="SMART" id="SM00418"/>
    </source>
</evidence>
<proteinExistence type="predicted"/>
<dbReference type="CDD" id="cd00090">
    <property type="entry name" value="HTH_ARSR"/>
    <property type="match status" value="1"/>
</dbReference>
<dbReference type="RefSeq" id="WP_184789487.1">
    <property type="nucleotide sequence ID" value="NZ_BONT01000033.1"/>
</dbReference>
<sequence>MPEKPPPQEITDPEALRLMAHPLRHRIEHELRKGPVNSAKLAAALGLSTGLASYHLRRLARYGFVEEAPELAKGRERWFRAVPGDRRVPPHSRQSGPIRAVVDELARREFADELEGFDRFQRGRDDLDGWSDSLAYSRSTVRMTPAELAEFQEEYIRLLYRYKRAPADTPEGALDVHTRFIAFPIIEEDDTGH</sequence>
<name>A0A841FSD0_9ACTN</name>
<dbReference type="Gene3D" id="1.10.10.10">
    <property type="entry name" value="Winged helix-like DNA-binding domain superfamily/Winged helix DNA-binding domain"/>
    <property type="match status" value="1"/>
</dbReference>
<dbReference type="AlphaFoldDB" id="A0A841FSD0"/>
<protein>
    <submittedName>
        <fullName evidence="2">DNA-binding transcriptional ArsR family regulator</fullName>
    </submittedName>
</protein>
<dbReference type="InterPro" id="IPR036388">
    <property type="entry name" value="WH-like_DNA-bd_sf"/>
</dbReference>
<dbReference type="EMBL" id="JACHGT010000009">
    <property type="protein sequence ID" value="MBB6036658.1"/>
    <property type="molecule type" value="Genomic_DNA"/>
</dbReference>
<dbReference type="SUPFAM" id="SSF46785">
    <property type="entry name" value="Winged helix' DNA-binding domain"/>
    <property type="match status" value="1"/>
</dbReference>
<dbReference type="GO" id="GO:0003700">
    <property type="term" value="F:DNA-binding transcription factor activity"/>
    <property type="evidence" value="ECO:0007669"/>
    <property type="project" value="InterPro"/>
</dbReference>
<keyword evidence="2" id="KW-0238">DNA-binding</keyword>
<organism evidence="2 3">
    <name type="scientific">Phytomonospora endophytica</name>
    <dbReference type="NCBI Taxonomy" id="714109"/>
    <lineage>
        <taxon>Bacteria</taxon>
        <taxon>Bacillati</taxon>
        <taxon>Actinomycetota</taxon>
        <taxon>Actinomycetes</taxon>
        <taxon>Micromonosporales</taxon>
        <taxon>Micromonosporaceae</taxon>
        <taxon>Phytomonospora</taxon>
    </lineage>
</organism>
<accession>A0A841FSD0</accession>
<evidence type="ECO:0000313" key="2">
    <source>
        <dbReference type="EMBL" id="MBB6036658.1"/>
    </source>
</evidence>
<dbReference type="SMART" id="SM00418">
    <property type="entry name" value="HTH_ARSR"/>
    <property type="match status" value="1"/>
</dbReference>
<keyword evidence="3" id="KW-1185">Reference proteome</keyword>
<dbReference type="InterPro" id="IPR001845">
    <property type="entry name" value="HTH_ArsR_DNA-bd_dom"/>
</dbReference>
<comment type="caution">
    <text evidence="2">The sequence shown here is derived from an EMBL/GenBank/DDBJ whole genome shotgun (WGS) entry which is preliminary data.</text>
</comment>
<dbReference type="InterPro" id="IPR036390">
    <property type="entry name" value="WH_DNA-bd_sf"/>
</dbReference>
<dbReference type="Proteomes" id="UP000548476">
    <property type="component" value="Unassembled WGS sequence"/>
</dbReference>